<dbReference type="PANTHER" id="PTHR32114">
    <property type="entry name" value="ABC TRANSPORTER ABCH.3"/>
    <property type="match status" value="1"/>
</dbReference>
<dbReference type="RefSeq" id="WP_026634509.1">
    <property type="nucleotide sequence ID" value="NZ_FONH01000001.1"/>
</dbReference>
<proteinExistence type="predicted"/>
<feature type="region of interest" description="Disordered" evidence="2">
    <location>
        <begin position="324"/>
        <end position="343"/>
    </location>
</feature>
<feature type="region of interest" description="Disordered" evidence="2">
    <location>
        <begin position="270"/>
        <end position="292"/>
    </location>
</feature>
<gene>
    <name evidence="4" type="ORF">SAMN02799615_00504</name>
</gene>
<protein>
    <submittedName>
        <fullName evidence="4">Exonuclease SbcC</fullName>
    </submittedName>
</protein>
<dbReference type="GO" id="GO:0004527">
    <property type="term" value="F:exonuclease activity"/>
    <property type="evidence" value="ECO:0007669"/>
    <property type="project" value="UniProtKB-KW"/>
</dbReference>
<sequence>MNGARLKNLVIENFRSLRGKIVVPLDAQVVLIHGTNGMGKTSILSAIELGLTGKIAHLATEGSSYRSYLTTLGAENGSISITTTASISEQAIATGTLTFSDTTFLPKPLLNVDDSRFFAERCYLPQATLSRLLEIYDDQKAGKTSPLTLFVKELLGLDPIDALVDGLDHAFNVTRVRKLVPEYRRLEEIKNFLKDEIVRKEQSIDRASKAANERLGRLNEILSLIDDGSAITVTESADLGQLKALLEAARDGDRQLVALSRTRSELRGLSERWRDLPPQDSSHDQATRERADRTASDALVAWQIDRGDALQSAIDAALSHFTDIPSLQDSPEQSRSDAERRARAEADRCERLLATHVAASERMEALNVIVQRASTRIDELNQDLSGAVEDAKALANALAGVTPYIKGETCPVCSRNYAEMDAGSLSAHVATKIASLSNEAGRLQAMAAVRAEEIARLASAKRDLLSAANGLLSLEAIAELTVRQAQLTDMAHRLSRLKDDAAEGSRLMIDLAIARQAVITARRRDEQSQSLLPEIDTLVQSILHCPTSSFESIDLALTNALKVLEERITAAERVTSDRIKAGSEIDLRISDLAHIDALRTECEKARTRLQSVNDAFKQTDVTRKYAKTVSEAAEGVRSDIVKKVFNTGLNKVWRDLFVRLAPSEQFVPAFRLPLGNGGKVDAVLETLHRSGVASGSPGAMLSQGNLNTAALTLFLALHLSVPVRTPWLILDDPVQSMDDVHIAQFAALLRSLSKGMNRQVVIAVHERSLFDYLSLELSPAFPGDSLITIEIARSFAGEAIATPRAFAFKDDRAIAA</sequence>
<feature type="domain" description="RecF/RecN/SMC N-terminal" evidence="3">
    <location>
        <begin position="6"/>
        <end position="770"/>
    </location>
</feature>
<dbReference type="InterPro" id="IPR027417">
    <property type="entry name" value="P-loop_NTPase"/>
</dbReference>
<keyword evidence="4" id="KW-0540">Nuclease</keyword>
<dbReference type="EMBL" id="FONH01000001">
    <property type="protein sequence ID" value="SFE14942.1"/>
    <property type="molecule type" value="Genomic_DNA"/>
</dbReference>
<dbReference type="Gene3D" id="3.40.50.300">
    <property type="entry name" value="P-loop containing nucleotide triphosphate hydrolases"/>
    <property type="match status" value="2"/>
</dbReference>
<keyword evidence="5" id="KW-1185">Reference proteome</keyword>
<evidence type="ECO:0000313" key="4">
    <source>
        <dbReference type="EMBL" id="SFE14942.1"/>
    </source>
</evidence>
<evidence type="ECO:0000256" key="1">
    <source>
        <dbReference type="SAM" id="Coils"/>
    </source>
</evidence>
<dbReference type="InterPro" id="IPR003395">
    <property type="entry name" value="RecF/RecN/SMC_N"/>
</dbReference>
<evidence type="ECO:0000313" key="5">
    <source>
        <dbReference type="Proteomes" id="UP000199477"/>
    </source>
</evidence>
<dbReference type="SUPFAM" id="SSF52540">
    <property type="entry name" value="P-loop containing nucleoside triphosphate hydrolases"/>
    <property type="match status" value="1"/>
</dbReference>
<dbReference type="Proteomes" id="UP000199477">
    <property type="component" value="Unassembled WGS sequence"/>
</dbReference>
<organism evidence="4 5">
    <name type="scientific">Dyella marensis</name>
    <dbReference type="NCBI Taxonomy" id="500610"/>
    <lineage>
        <taxon>Bacteria</taxon>
        <taxon>Pseudomonadati</taxon>
        <taxon>Pseudomonadota</taxon>
        <taxon>Gammaproteobacteria</taxon>
        <taxon>Lysobacterales</taxon>
        <taxon>Rhodanobacteraceae</taxon>
        <taxon>Dyella</taxon>
    </lineage>
</organism>
<keyword evidence="4" id="KW-0269">Exonuclease</keyword>
<dbReference type="SUPFAM" id="SSF75712">
    <property type="entry name" value="Rad50 coiled-coil Zn hook"/>
    <property type="match status" value="1"/>
</dbReference>
<feature type="coiled-coil region" evidence="1">
    <location>
        <begin position="363"/>
        <end position="397"/>
    </location>
</feature>
<dbReference type="PANTHER" id="PTHR32114:SF2">
    <property type="entry name" value="ABC TRANSPORTER ABCH.3"/>
    <property type="match status" value="1"/>
</dbReference>
<dbReference type="AlphaFoldDB" id="A0A1I1Y6J3"/>
<feature type="coiled-coil region" evidence="1">
    <location>
        <begin position="183"/>
        <end position="210"/>
    </location>
</feature>
<keyword evidence="4" id="KW-0378">Hydrolase</keyword>
<keyword evidence="1" id="KW-0175">Coiled coil</keyword>
<dbReference type="Pfam" id="PF02463">
    <property type="entry name" value="SMC_N"/>
    <property type="match status" value="1"/>
</dbReference>
<reference evidence="5" key="1">
    <citation type="submission" date="2016-10" db="EMBL/GenBank/DDBJ databases">
        <authorList>
            <person name="Varghese N."/>
            <person name="Submissions S."/>
        </authorList>
    </citation>
    <scope>NUCLEOTIDE SEQUENCE [LARGE SCALE GENOMIC DNA]</scope>
    <source>
        <strain evidence="5">UNC178MFTsu3.1</strain>
    </source>
</reference>
<evidence type="ECO:0000259" key="3">
    <source>
        <dbReference type="Pfam" id="PF02463"/>
    </source>
</evidence>
<accession>A0A1I1Y6J3</accession>
<evidence type="ECO:0000256" key="2">
    <source>
        <dbReference type="SAM" id="MobiDB-lite"/>
    </source>
</evidence>
<feature type="compositionally biased region" description="Basic and acidic residues" evidence="2">
    <location>
        <begin position="332"/>
        <end position="343"/>
    </location>
</feature>
<name>A0A1I1Y6J3_9GAMM</name>